<feature type="transmembrane region" description="Helical" evidence="1">
    <location>
        <begin position="12"/>
        <end position="37"/>
    </location>
</feature>
<evidence type="ECO:0000313" key="3">
    <source>
        <dbReference type="Proteomes" id="UP001163156"/>
    </source>
</evidence>
<sequence length="395" mass="46085">MRNILTEESKLYLSKLWPLFALVIVLPLVSYFVWLVFPEKNLEIVVLDKTVPSATYQEHQSIFWTIEHLKFSGEAGEYKSADRDYFGFHPDDSDSHGRVWDFSNWSEGDIQKKAKELDVLYLADTYGVYSEDFNSENSQGISEKIYGGLDRSDISLIRESIAQKKTIIAEFNTMASPTRPGIRAEFENLMGLKWTGWIARYFDEMDTTVNQDLPNWLVQQYVDQHENTWVPNGPGLVFVHENGQVEVFSNSIDYEGETPMIRTQQFNQHGFKLPELVPYPDWFDIILIEREYQVISYYDISPTTLGQQKLRDMGLPRFFPAAVVRDLGEGQHYYFAGDFADLRNSAGSARFMGLPVFWRGFYLVTDYTDRRSFFWNYYYPLLSQVLERAYQAKDH</sequence>
<keyword evidence="3" id="KW-1185">Reference proteome</keyword>
<keyword evidence="1" id="KW-0812">Transmembrane</keyword>
<dbReference type="Proteomes" id="UP001163156">
    <property type="component" value="Chromosome"/>
</dbReference>
<evidence type="ECO:0000256" key="1">
    <source>
        <dbReference type="SAM" id="Phobius"/>
    </source>
</evidence>
<protein>
    <submittedName>
        <fullName evidence="2">Uncharacterized protein</fullName>
    </submittedName>
</protein>
<evidence type="ECO:0000313" key="2">
    <source>
        <dbReference type="EMBL" id="UZD23721.1"/>
    </source>
</evidence>
<dbReference type="EMBL" id="CP110226">
    <property type="protein sequence ID" value="UZD23721.1"/>
    <property type="molecule type" value="Genomic_DNA"/>
</dbReference>
<reference evidence="2" key="1">
    <citation type="submission" date="2022-10" db="EMBL/GenBank/DDBJ databases">
        <title>Algoriphagus sp. a novel bacteria isolate from halophytes salicornia europaea.</title>
        <authorList>
            <person name="Peng Y."/>
            <person name="Jiang L."/>
            <person name="Lee J."/>
        </authorList>
    </citation>
    <scope>NUCLEOTIDE SEQUENCE</scope>
    <source>
        <strain evidence="2">TR-M5</strain>
    </source>
</reference>
<keyword evidence="1" id="KW-1133">Transmembrane helix</keyword>
<accession>A0ABY6MIV3</accession>
<gene>
    <name evidence="2" type="ORF">OM944_04335</name>
</gene>
<name>A0ABY6MIV3_9BACT</name>
<keyword evidence="1" id="KW-0472">Membrane</keyword>
<dbReference type="RefSeq" id="WP_264810313.1">
    <property type="nucleotide sequence ID" value="NZ_CP110226.1"/>
</dbReference>
<organism evidence="2 3">
    <name type="scientific">Algoriphagus halophytocola</name>
    <dbReference type="NCBI Taxonomy" id="2991499"/>
    <lineage>
        <taxon>Bacteria</taxon>
        <taxon>Pseudomonadati</taxon>
        <taxon>Bacteroidota</taxon>
        <taxon>Cytophagia</taxon>
        <taxon>Cytophagales</taxon>
        <taxon>Cyclobacteriaceae</taxon>
        <taxon>Algoriphagus</taxon>
    </lineage>
</organism>
<proteinExistence type="predicted"/>